<dbReference type="PROSITE" id="PS00107">
    <property type="entry name" value="PROTEIN_KINASE_ATP"/>
    <property type="match status" value="1"/>
</dbReference>
<keyword evidence="3 7" id="KW-0418">Kinase</keyword>
<name>A0A6G4U668_9ACTN</name>
<dbReference type="InterPro" id="IPR008271">
    <property type="entry name" value="Ser/Thr_kinase_AS"/>
</dbReference>
<keyword evidence="8" id="KW-1185">Reference proteome</keyword>
<evidence type="ECO:0000313" key="8">
    <source>
        <dbReference type="Proteomes" id="UP000481583"/>
    </source>
</evidence>
<comment type="caution">
    <text evidence="7">The sequence shown here is derived from an EMBL/GenBank/DDBJ whole genome shotgun (WGS) entry which is preliminary data.</text>
</comment>
<evidence type="ECO:0000256" key="4">
    <source>
        <dbReference type="ARBA" id="ARBA00022840"/>
    </source>
</evidence>
<dbReference type="InterPro" id="IPR011047">
    <property type="entry name" value="Quinoprotein_ADH-like_sf"/>
</dbReference>
<dbReference type="PROSITE" id="PS50011">
    <property type="entry name" value="PROTEIN_KINASE_DOM"/>
    <property type="match status" value="1"/>
</dbReference>
<dbReference type="Gene3D" id="2.40.10.480">
    <property type="match status" value="1"/>
</dbReference>
<dbReference type="Proteomes" id="UP000481583">
    <property type="component" value="Unassembled WGS sequence"/>
</dbReference>
<feature type="binding site" evidence="5">
    <location>
        <position position="43"/>
    </location>
    <ligand>
        <name>ATP</name>
        <dbReference type="ChEBI" id="CHEBI:30616"/>
    </ligand>
</feature>
<dbReference type="PANTHER" id="PTHR43289:SF34">
    <property type="entry name" value="SERINE_THREONINE-PROTEIN KINASE YBDM-RELATED"/>
    <property type="match status" value="1"/>
</dbReference>
<dbReference type="InterPro" id="IPR011009">
    <property type="entry name" value="Kinase-like_dom_sf"/>
</dbReference>
<keyword evidence="4 5" id="KW-0067">ATP-binding</keyword>
<keyword evidence="2 5" id="KW-0547">Nucleotide-binding</keyword>
<dbReference type="Pfam" id="PF00069">
    <property type="entry name" value="Pkinase"/>
    <property type="match status" value="1"/>
</dbReference>
<sequence>MNPLGSGDPLRLGPYRLIGVLGAGGMGKVYLGRDKAGKPAAIKVLRPELAHHADLARRFVREAQTAQSVRGKGVARVLGADTESGRPWIACEFLAGPTLHDAVQRYGPLEGPALRGLAASLARTLGDIHAAGLIHRDIKPPNIVLTSGGPRVIDFGIARPEHGLTLTSTGEVPVTPGYGPPEQVLGQRVGPAADVFALGAVLTLAATGKPAFTGGHVAAVQYEVVHGEPQLDGLPADLHPLIAPCLAKDPAHRPTTEQIAAAMAPPRGADRLWKSGPLAEDIGRREQEATRLAALPGPDGEETGVSRRRLLTGLSAAGVVAVAGAASGVWWLRDDEPADEPDDGSGRPAWAAAPLKTYAKGTAPKPLWSPVGGVVSANAVLVPLHNVVVVAKEGGGLQAYAVRDGKPVWHAAEAAAAAGSVALDGSTVLAADAAGTLMALGDRTPRPLWRVRADAARVLAADAKAAYVLTRGGELRAVRLASPRKILWTVPAPVADSAKERTWAVAGQGHVLLAGSDGRIAAVRAADGDVAWTKPKRSNYALPMALGRGEVYAGGDTLAAFRLKDGSRRWSHPARGEYIWGAPALRGSTLYAMNDSALHAVSITNGATGAGDATWEAGASRGILYAPPAVQGDSVWVPSAKIPAEPSQLYVLDASKGGTEAWSTMRSQQESGDWTLTAAGNRVFLIYSGQLTVMPVF</sequence>
<dbReference type="SUPFAM" id="SSF56112">
    <property type="entry name" value="Protein kinase-like (PK-like)"/>
    <property type="match status" value="1"/>
</dbReference>
<dbReference type="Gene3D" id="2.130.10.10">
    <property type="entry name" value="YVTN repeat-like/Quinoprotein amine dehydrogenase"/>
    <property type="match status" value="1"/>
</dbReference>
<dbReference type="GO" id="GO:0004674">
    <property type="term" value="F:protein serine/threonine kinase activity"/>
    <property type="evidence" value="ECO:0007669"/>
    <property type="project" value="TreeGrafter"/>
</dbReference>
<gene>
    <name evidence="7" type="ORF">G5C51_25265</name>
</gene>
<dbReference type="GO" id="GO:0005524">
    <property type="term" value="F:ATP binding"/>
    <property type="evidence" value="ECO:0007669"/>
    <property type="project" value="UniProtKB-UniRule"/>
</dbReference>
<proteinExistence type="predicted"/>
<keyword evidence="1" id="KW-0808">Transferase</keyword>
<dbReference type="InterPro" id="IPR000719">
    <property type="entry name" value="Prot_kinase_dom"/>
</dbReference>
<evidence type="ECO:0000256" key="3">
    <source>
        <dbReference type="ARBA" id="ARBA00022777"/>
    </source>
</evidence>
<dbReference type="InterPro" id="IPR015943">
    <property type="entry name" value="WD40/YVTN_repeat-like_dom_sf"/>
</dbReference>
<dbReference type="SUPFAM" id="SSF50998">
    <property type="entry name" value="Quinoprotein alcohol dehydrogenase-like"/>
    <property type="match status" value="1"/>
</dbReference>
<dbReference type="CDD" id="cd14014">
    <property type="entry name" value="STKc_PknB_like"/>
    <property type="match status" value="1"/>
</dbReference>
<evidence type="ECO:0000256" key="2">
    <source>
        <dbReference type="ARBA" id="ARBA00022741"/>
    </source>
</evidence>
<reference evidence="7 8" key="1">
    <citation type="submission" date="2020-02" db="EMBL/GenBank/DDBJ databases">
        <title>Whole-genome analyses of novel actinobacteria.</title>
        <authorList>
            <person name="Sahin N."/>
        </authorList>
    </citation>
    <scope>NUCLEOTIDE SEQUENCE [LARGE SCALE GENOMIC DNA]</scope>
    <source>
        <strain evidence="7 8">A7024</strain>
    </source>
</reference>
<dbReference type="InterPro" id="IPR017441">
    <property type="entry name" value="Protein_kinase_ATP_BS"/>
</dbReference>
<dbReference type="AlphaFoldDB" id="A0A6G4U668"/>
<dbReference type="RefSeq" id="WP_165240505.1">
    <property type="nucleotide sequence ID" value="NZ_JAAKZV010000130.1"/>
</dbReference>
<dbReference type="Pfam" id="PF13360">
    <property type="entry name" value="PQQ_2"/>
    <property type="match status" value="1"/>
</dbReference>
<evidence type="ECO:0000259" key="6">
    <source>
        <dbReference type="PROSITE" id="PS50011"/>
    </source>
</evidence>
<evidence type="ECO:0000256" key="1">
    <source>
        <dbReference type="ARBA" id="ARBA00022679"/>
    </source>
</evidence>
<accession>A0A6G4U668</accession>
<dbReference type="EMBL" id="JAAKZV010000130">
    <property type="protein sequence ID" value="NGN67206.1"/>
    <property type="molecule type" value="Genomic_DNA"/>
</dbReference>
<feature type="domain" description="Protein kinase" evidence="6">
    <location>
        <begin position="15"/>
        <end position="267"/>
    </location>
</feature>
<dbReference type="PANTHER" id="PTHR43289">
    <property type="entry name" value="MITOGEN-ACTIVATED PROTEIN KINASE KINASE KINASE 20-RELATED"/>
    <property type="match status" value="1"/>
</dbReference>
<evidence type="ECO:0000313" key="7">
    <source>
        <dbReference type="EMBL" id="NGN67206.1"/>
    </source>
</evidence>
<organism evidence="7 8">
    <name type="scientific">Streptomyces coryli</name>
    <dbReference type="NCBI Taxonomy" id="1128680"/>
    <lineage>
        <taxon>Bacteria</taxon>
        <taxon>Bacillati</taxon>
        <taxon>Actinomycetota</taxon>
        <taxon>Actinomycetes</taxon>
        <taxon>Kitasatosporales</taxon>
        <taxon>Streptomycetaceae</taxon>
        <taxon>Streptomyces</taxon>
    </lineage>
</organism>
<dbReference type="Gene3D" id="3.30.200.20">
    <property type="entry name" value="Phosphorylase Kinase, domain 1"/>
    <property type="match status" value="1"/>
</dbReference>
<evidence type="ECO:0000256" key="5">
    <source>
        <dbReference type="PROSITE-ProRule" id="PRU10141"/>
    </source>
</evidence>
<dbReference type="PROSITE" id="PS00108">
    <property type="entry name" value="PROTEIN_KINASE_ST"/>
    <property type="match status" value="1"/>
</dbReference>
<dbReference type="SMART" id="SM00220">
    <property type="entry name" value="S_TKc"/>
    <property type="match status" value="1"/>
</dbReference>
<protein>
    <submittedName>
        <fullName evidence="7">Protein kinase</fullName>
    </submittedName>
</protein>
<dbReference type="Gene3D" id="1.10.510.10">
    <property type="entry name" value="Transferase(Phosphotransferase) domain 1"/>
    <property type="match status" value="1"/>
</dbReference>
<dbReference type="InterPro" id="IPR002372">
    <property type="entry name" value="PQQ_rpt_dom"/>
</dbReference>